<dbReference type="Proteomes" id="UP000237673">
    <property type="component" value="Chromosome"/>
</dbReference>
<dbReference type="EMBL" id="CP026378">
    <property type="protein sequence ID" value="AUY26603.1"/>
    <property type="molecule type" value="Genomic_DNA"/>
</dbReference>
<gene>
    <name evidence="1" type="ORF">C2E16_17970</name>
</gene>
<protein>
    <submittedName>
        <fullName evidence="1">Phage tail protein</fullName>
    </submittedName>
</protein>
<proteinExistence type="predicted"/>
<dbReference type="InterPro" id="IPR009678">
    <property type="entry name" value="Phage_tail_completion_R"/>
</dbReference>
<reference evidence="1 2" key="1">
    <citation type="submission" date="2018-01" db="EMBL/GenBank/DDBJ databases">
        <title>Complete and assembled Genome of Pantoea calida DSM22759T.</title>
        <authorList>
            <person name="Stevens M.J.A."/>
            <person name="Zurfluh K."/>
            <person name="Stephan R."/>
        </authorList>
    </citation>
    <scope>NUCLEOTIDE SEQUENCE [LARGE SCALE GENOMIC DNA]</scope>
    <source>
        <strain evidence="1 2">DSM 22759</strain>
    </source>
</reference>
<accession>A0ABN5HG39</accession>
<organism evidence="1 2">
    <name type="scientific">Mixta calida</name>
    <dbReference type="NCBI Taxonomy" id="665913"/>
    <lineage>
        <taxon>Bacteria</taxon>
        <taxon>Pseudomonadati</taxon>
        <taxon>Pseudomonadota</taxon>
        <taxon>Gammaproteobacteria</taxon>
        <taxon>Enterobacterales</taxon>
        <taxon>Erwiniaceae</taxon>
        <taxon>Mixta</taxon>
    </lineage>
</organism>
<name>A0ABN5HG39_9GAMM</name>
<dbReference type="RefSeq" id="WP_016066005.1">
    <property type="nucleotide sequence ID" value="NZ_CP026378.1"/>
</dbReference>
<evidence type="ECO:0000313" key="1">
    <source>
        <dbReference type="EMBL" id="AUY26603.1"/>
    </source>
</evidence>
<keyword evidence="2" id="KW-1185">Reference proteome</keyword>
<evidence type="ECO:0000313" key="2">
    <source>
        <dbReference type="Proteomes" id="UP000237673"/>
    </source>
</evidence>
<sequence length="155" mass="17457">MLKPKQLREALTNSVPLLARNPDSLNVFIDSGRIASTLASSLSFEYQYQLNLVITDYADDIDLVMVPVLAWLRENQPDIMATEEKRRTGFTFKVDVLSDTLCDISIDLQLTERVLVKQDGDALHVDHIGEPPLPENVNRPLQLYVHGELVSELTP</sequence>
<dbReference type="Pfam" id="PF06891">
    <property type="entry name" value="P2_Phage_GpR"/>
    <property type="match status" value="1"/>
</dbReference>